<feature type="compositionally biased region" description="Gly residues" evidence="1">
    <location>
        <begin position="415"/>
        <end position="426"/>
    </location>
</feature>
<proteinExistence type="predicted"/>
<feature type="domain" description="Flagellar hook-length control protein-like C-terminal" evidence="2">
    <location>
        <begin position="317"/>
        <end position="381"/>
    </location>
</feature>
<gene>
    <name evidence="3" type="ORF">RFM52_10945</name>
</gene>
<feature type="region of interest" description="Disordered" evidence="1">
    <location>
        <begin position="1"/>
        <end position="277"/>
    </location>
</feature>
<dbReference type="InterPro" id="IPR038610">
    <property type="entry name" value="FliK-like_C_sf"/>
</dbReference>
<reference evidence="3 4" key="1">
    <citation type="submission" date="2023-08" db="EMBL/GenBank/DDBJ databases">
        <title>Implementing the SeqCode for naming new Mesorhizobium species isolated from Vachellia karroo root nodules.</title>
        <authorList>
            <person name="Van Lill M."/>
        </authorList>
    </citation>
    <scope>NUCLEOTIDE SEQUENCE [LARGE SCALE GENOMIC DNA]</scope>
    <source>
        <strain evidence="3 4">VK2B</strain>
    </source>
</reference>
<feature type="compositionally biased region" description="Low complexity" evidence="1">
    <location>
        <begin position="78"/>
        <end position="97"/>
    </location>
</feature>
<evidence type="ECO:0000313" key="4">
    <source>
        <dbReference type="Proteomes" id="UP001280156"/>
    </source>
</evidence>
<feature type="region of interest" description="Disordered" evidence="1">
    <location>
        <begin position="397"/>
        <end position="455"/>
    </location>
</feature>
<dbReference type="InterPro" id="IPR021136">
    <property type="entry name" value="Flagellar_hook_control-like_C"/>
</dbReference>
<dbReference type="Proteomes" id="UP001280156">
    <property type="component" value="Unassembled WGS sequence"/>
</dbReference>
<feature type="compositionally biased region" description="Polar residues" evidence="1">
    <location>
        <begin position="1"/>
        <end position="18"/>
    </location>
</feature>
<protein>
    <submittedName>
        <fullName evidence="3">Flagellar hook-length control protein FliK</fullName>
    </submittedName>
</protein>
<evidence type="ECO:0000256" key="1">
    <source>
        <dbReference type="SAM" id="MobiDB-lite"/>
    </source>
</evidence>
<accession>A0ABU4YFI0</accession>
<feature type="compositionally biased region" description="Low complexity" evidence="1">
    <location>
        <begin position="234"/>
        <end position="262"/>
    </location>
</feature>
<dbReference type="EMBL" id="JAVIIV010000005">
    <property type="protein sequence ID" value="MDX8485714.1"/>
    <property type="molecule type" value="Genomic_DNA"/>
</dbReference>
<keyword evidence="3" id="KW-0969">Cilium</keyword>
<evidence type="ECO:0000313" key="3">
    <source>
        <dbReference type="EMBL" id="MDX8485714.1"/>
    </source>
</evidence>
<keyword evidence="3" id="KW-0966">Cell projection</keyword>
<organism evidence="3 4">
    <name type="scientific">Mesorhizobium humile</name>
    <dbReference type="NCBI Taxonomy" id="3072313"/>
    <lineage>
        <taxon>Bacteria</taxon>
        <taxon>Pseudomonadati</taxon>
        <taxon>Pseudomonadota</taxon>
        <taxon>Alphaproteobacteria</taxon>
        <taxon>Hyphomicrobiales</taxon>
        <taxon>Phyllobacteriaceae</taxon>
        <taxon>Mesorhizobium</taxon>
    </lineage>
</organism>
<feature type="compositionally biased region" description="Basic and acidic residues" evidence="1">
    <location>
        <begin position="19"/>
        <end position="48"/>
    </location>
</feature>
<keyword evidence="4" id="KW-1185">Reference proteome</keyword>
<name>A0ABU4YFI0_9HYPH</name>
<dbReference type="RefSeq" id="WP_320293180.1">
    <property type="nucleotide sequence ID" value="NZ_JAVIIU010000001.1"/>
</dbReference>
<comment type="caution">
    <text evidence="3">The sequence shown here is derived from an EMBL/GenBank/DDBJ whole genome shotgun (WGS) entry which is preliminary data.</text>
</comment>
<feature type="compositionally biased region" description="Basic and acidic residues" evidence="1">
    <location>
        <begin position="444"/>
        <end position="455"/>
    </location>
</feature>
<keyword evidence="3" id="KW-0282">Flagellum</keyword>
<feature type="compositionally biased region" description="Basic and acidic residues" evidence="1">
    <location>
        <begin position="152"/>
        <end position="162"/>
    </location>
</feature>
<dbReference type="Gene3D" id="3.30.750.140">
    <property type="match status" value="1"/>
</dbReference>
<sequence>MTSVNQTLPGFASTQPRQHSVDGKDKDQNFGDLVHGPEKTDRPRDKHATGQVMPDPHPARRSAANAGRQEPDQDPQEGKTSSQKATTGKSAKTTAQANQAKPTTDKDTTAQTDEPAPLQDRLPLLMALSDMKHFAQSSGTGGKDSANGEEPVSDRGSLEPRLRSGKRAAADNSLEPQSRSARSTMAEESGPDFGQKPAKTQMALDVPGRHDANALPVQGNEQTADSPLPPQGWRPASASKASQQSQSTAQQAAARPSSSPTRMEVVSQQSFPAPAQNPIGQTASALVEALASDKGVQQAFASAPAGLQTTNSVAVPTHVLKIELHPSELGSVTASLRLSGEQLSIEMKPETHEAYRRLTVDSDAIVKSMRSLGFDVDKITILQPSIAAHAASRADANSAMPMSTGRDQSSFQPGNWGGNNEGGGRQPGRNDGNGAQEFGRAASPHRERADDDMYI</sequence>
<dbReference type="Pfam" id="PF02120">
    <property type="entry name" value="Flg_hook"/>
    <property type="match status" value="1"/>
</dbReference>
<evidence type="ECO:0000259" key="2">
    <source>
        <dbReference type="Pfam" id="PF02120"/>
    </source>
</evidence>
<feature type="compositionally biased region" description="Polar residues" evidence="1">
    <location>
        <begin position="174"/>
        <end position="183"/>
    </location>
</feature>